<evidence type="ECO:0000256" key="1">
    <source>
        <dbReference type="ARBA" id="ARBA00010879"/>
    </source>
</evidence>
<dbReference type="PANTHER" id="PTHR37984">
    <property type="entry name" value="PROTEIN CBG26694"/>
    <property type="match status" value="1"/>
</dbReference>
<comment type="caution">
    <text evidence="4">The sequence shown here is derived from an EMBL/GenBank/DDBJ whole genome shotgun (WGS) entry which is preliminary data.</text>
</comment>
<dbReference type="InterPro" id="IPR000477">
    <property type="entry name" value="RT_dom"/>
</dbReference>
<gene>
    <name evidence="4" type="ORF">QTP70_004868</name>
</gene>
<dbReference type="EC" id="3.1.26.4" evidence="2"/>
<dbReference type="Gene3D" id="3.10.10.10">
    <property type="entry name" value="HIV Type 1 Reverse Transcriptase, subunit A, domain 1"/>
    <property type="match status" value="1"/>
</dbReference>
<protein>
    <recommendedName>
        <fullName evidence="2">ribonuclease H</fullName>
        <ecNumber evidence="2">3.1.26.4</ecNumber>
    </recommendedName>
</protein>
<dbReference type="Proteomes" id="UP001274896">
    <property type="component" value="Unassembled WGS sequence"/>
</dbReference>
<evidence type="ECO:0000259" key="3">
    <source>
        <dbReference type="Pfam" id="PF00078"/>
    </source>
</evidence>
<evidence type="ECO:0000256" key="2">
    <source>
        <dbReference type="ARBA" id="ARBA00012180"/>
    </source>
</evidence>
<comment type="similarity">
    <text evidence="1">Belongs to the beta type-B retroviral polymerase family. HERV class-II K(HML-2) pol subfamily.</text>
</comment>
<evidence type="ECO:0000313" key="4">
    <source>
        <dbReference type="EMBL" id="KAK3548130.1"/>
    </source>
</evidence>
<keyword evidence="5" id="KW-1185">Reference proteome</keyword>
<dbReference type="SUPFAM" id="SSF56672">
    <property type="entry name" value="DNA/RNA polymerases"/>
    <property type="match status" value="1"/>
</dbReference>
<dbReference type="CDD" id="cd01647">
    <property type="entry name" value="RT_LTR"/>
    <property type="match status" value="1"/>
</dbReference>
<dbReference type="Pfam" id="PF00078">
    <property type="entry name" value="RVT_1"/>
    <property type="match status" value="1"/>
</dbReference>
<proteinExistence type="inferred from homology"/>
<evidence type="ECO:0000313" key="5">
    <source>
        <dbReference type="Proteomes" id="UP001274896"/>
    </source>
</evidence>
<dbReference type="Gene3D" id="3.30.70.270">
    <property type="match status" value="3"/>
</dbReference>
<reference evidence="4" key="1">
    <citation type="submission" date="2023-06" db="EMBL/GenBank/DDBJ databases">
        <title>Male Hemibagrus guttatus genome.</title>
        <authorList>
            <person name="Bian C."/>
        </authorList>
    </citation>
    <scope>NUCLEOTIDE SEQUENCE</scope>
    <source>
        <strain evidence="4">Male_cb2023</strain>
        <tissue evidence="4">Muscle</tissue>
    </source>
</reference>
<dbReference type="GO" id="GO:0004523">
    <property type="term" value="F:RNA-DNA hybrid ribonuclease activity"/>
    <property type="evidence" value="ECO:0007669"/>
    <property type="project" value="UniProtKB-EC"/>
</dbReference>
<accession>A0AAE0R9R5</accession>
<name>A0AAE0R9R5_9TELE</name>
<dbReference type="InterPro" id="IPR043128">
    <property type="entry name" value="Rev_trsase/Diguanyl_cyclase"/>
</dbReference>
<feature type="domain" description="Reverse transcriptase" evidence="3">
    <location>
        <begin position="137"/>
        <end position="193"/>
    </location>
</feature>
<dbReference type="FunFam" id="3.30.70.270:FF:000003">
    <property type="entry name" value="Transposon Ty3-G Gag-Pol polyprotein"/>
    <property type="match status" value="1"/>
</dbReference>
<dbReference type="InterPro" id="IPR043502">
    <property type="entry name" value="DNA/RNA_pol_sf"/>
</dbReference>
<organism evidence="4 5">
    <name type="scientific">Hemibagrus guttatus</name>
    <dbReference type="NCBI Taxonomy" id="175788"/>
    <lineage>
        <taxon>Eukaryota</taxon>
        <taxon>Metazoa</taxon>
        <taxon>Chordata</taxon>
        <taxon>Craniata</taxon>
        <taxon>Vertebrata</taxon>
        <taxon>Euteleostomi</taxon>
        <taxon>Actinopterygii</taxon>
        <taxon>Neopterygii</taxon>
        <taxon>Teleostei</taxon>
        <taxon>Ostariophysi</taxon>
        <taxon>Siluriformes</taxon>
        <taxon>Bagridae</taxon>
        <taxon>Hemibagrus</taxon>
    </lineage>
</organism>
<dbReference type="EMBL" id="JAUCMX010000004">
    <property type="protein sequence ID" value="KAK3548130.1"/>
    <property type="molecule type" value="Genomic_DNA"/>
</dbReference>
<dbReference type="AlphaFoldDB" id="A0AAE0R9R5"/>
<dbReference type="PANTHER" id="PTHR37984:SF5">
    <property type="entry name" value="PROTEIN NYNRIN-LIKE"/>
    <property type="match status" value="1"/>
</dbReference>
<sequence length="263" mass="29749">MKSPNPCNLGGHASQRRNASAQNEACAIELFPNTTPPKCRVYPLSLPETNAMDEYIKEALALSHIRPSMSPAAVGFFFVEKKDGGLRPCINYRGLNAITVRYSYPLPLVPAALEQLRGACIFIKLDLRSTYSLDLFNHYVIAYIDDILIYSASLTEHIQHMRTVLTHLKNHELYFKLEKCEFHSPTLSFLGYVLSPRGMEMDLAKVKAVTDWPEPTSVKKLQCFLGFANFYQRFIWSYSTVTGPLTSLLWGKPKKLSWTAPAH</sequence>
<dbReference type="InterPro" id="IPR050951">
    <property type="entry name" value="Retrovirus_Pol_polyprotein"/>
</dbReference>